<dbReference type="InterPro" id="IPR043502">
    <property type="entry name" value="DNA/RNA_pol_sf"/>
</dbReference>
<protein>
    <recommendedName>
        <fullName evidence="1">Reverse transcriptase domain-containing protein</fullName>
    </recommendedName>
</protein>
<proteinExistence type="predicted"/>
<reference evidence="2 3" key="1">
    <citation type="journal article" date="2014" name="Nature">
        <title>An environmental bacterial taxon with a large and distinct metabolic repertoire.</title>
        <authorList>
            <person name="Wilson M.C."/>
            <person name="Mori T."/>
            <person name="Ruckert C."/>
            <person name="Uria A.R."/>
            <person name="Helf M.J."/>
            <person name="Takada K."/>
            <person name="Gernert C."/>
            <person name="Steffens U.A."/>
            <person name="Heycke N."/>
            <person name="Schmitt S."/>
            <person name="Rinke C."/>
            <person name="Helfrich E.J."/>
            <person name="Brachmann A.O."/>
            <person name="Gurgui C."/>
            <person name="Wakimoto T."/>
            <person name="Kracht M."/>
            <person name="Crusemann M."/>
            <person name="Hentschel U."/>
            <person name="Abe I."/>
            <person name="Matsunaga S."/>
            <person name="Kalinowski J."/>
            <person name="Takeyama H."/>
            <person name="Piel J."/>
        </authorList>
    </citation>
    <scope>NUCLEOTIDE SEQUENCE [LARGE SCALE GENOMIC DNA]</scope>
    <source>
        <strain evidence="3">TSY2</strain>
    </source>
</reference>
<name>W4LXI7_9BACT</name>
<keyword evidence="3" id="KW-1185">Reference proteome</keyword>
<dbReference type="InterPro" id="IPR000477">
    <property type="entry name" value="RT_dom"/>
</dbReference>
<dbReference type="Proteomes" id="UP000019140">
    <property type="component" value="Unassembled WGS sequence"/>
</dbReference>
<evidence type="ECO:0000259" key="1">
    <source>
        <dbReference type="PROSITE" id="PS50878"/>
    </source>
</evidence>
<dbReference type="HOGENOM" id="CLU_1515209_0_0_7"/>
<dbReference type="Pfam" id="PF00078">
    <property type="entry name" value="RVT_1"/>
    <property type="match status" value="1"/>
</dbReference>
<accession>W4LXI7</accession>
<feature type="domain" description="Reverse transcriptase" evidence="1">
    <location>
        <begin position="1"/>
        <end position="80"/>
    </location>
</feature>
<sequence length="177" mass="20379">MSPIIGAFFLSELDEQLDRTGFFWRRYMDDIPVLVPTRWKLRRVVAMVYQILTSLGLQMHPDKTFVGRIDKGFDFLGYQLSAAGLGVAKPTLDKFVARARRLYEQERRKRQPSSPLAVYVQRWLRWVQAGIELPVHISGLNPCRKGYAINQDAPHTMRLAVFRPTQPAIRLASLPLL</sequence>
<dbReference type="SUPFAM" id="SSF56672">
    <property type="entry name" value="DNA/RNA polymerases"/>
    <property type="match status" value="1"/>
</dbReference>
<comment type="caution">
    <text evidence="2">The sequence shown here is derived from an EMBL/GenBank/DDBJ whole genome shotgun (WGS) entry which is preliminary data.</text>
</comment>
<organism evidence="2 3">
    <name type="scientific">Candidatus Entotheonella gemina</name>
    <dbReference type="NCBI Taxonomy" id="1429439"/>
    <lineage>
        <taxon>Bacteria</taxon>
        <taxon>Pseudomonadati</taxon>
        <taxon>Nitrospinota/Tectimicrobiota group</taxon>
        <taxon>Candidatus Tectimicrobiota</taxon>
        <taxon>Candidatus Entotheonellia</taxon>
        <taxon>Candidatus Entotheonellales</taxon>
        <taxon>Candidatus Entotheonellaceae</taxon>
        <taxon>Candidatus Entotheonella</taxon>
    </lineage>
</organism>
<dbReference type="AlphaFoldDB" id="W4LXI7"/>
<evidence type="ECO:0000313" key="2">
    <source>
        <dbReference type="EMBL" id="ETX02640.1"/>
    </source>
</evidence>
<dbReference type="EMBL" id="AZHX01001506">
    <property type="protein sequence ID" value="ETX02640.1"/>
    <property type="molecule type" value="Genomic_DNA"/>
</dbReference>
<gene>
    <name evidence="2" type="ORF">ETSY2_35170</name>
</gene>
<dbReference type="PROSITE" id="PS50878">
    <property type="entry name" value="RT_POL"/>
    <property type="match status" value="1"/>
</dbReference>
<evidence type="ECO:0000313" key="3">
    <source>
        <dbReference type="Proteomes" id="UP000019140"/>
    </source>
</evidence>